<organism evidence="3 4">
    <name type="scientific">Sphingomonas anseongensis</name>
    <dbReference type="NCBI Taxonomy" id="2908207"/>
    <lineage>
        <taxon>Bacteria</taxon>
        <taxon>Pseudomonadati</taxon>
        <taxon>Pseudomonadota</taxon>
        <taxon>Alphaproteobacteria</taxon>
        <taxon>Sphingomonadales</taxon>
        <taxon>Sphingomonadaceae</taxon>
        <taxon>Sphingomonas</taxon>
    </lineage>
</organism>
<feature type="region of interest" description="Disordered" evidence="1">
    <location>
        <begin position="368"/>
        <end position="406"/>
    </location>
</feature>
<feature type="transmembrane region" description="Helical" evidence="2">
    <location>
        <begin position="50"/>
        <end position="73"/>
    </location>
</feature>
<comment type="caution">
    <text evidence="3">The sequence shown here is derived from an EMBL/GenBank/DDBJ whole genome shotgun (WGS) entry which is preliminary data.</text>
</comment>
<evidence type="ECO:0000256" key="1">
    <source>
        <dbReference type="SAM" id="MobiDB-lite"/>
    </source>
</evidence>
<accession>A0ABT0RCR2</accession>
<feature type="transmembrane region" description="Helical" evidence="2">
    <location>
        <begin position="328"/>
        <end position="347"/>
    </location>
</feature>
<evidence type="ECO:0000313" key="3">
    <source>
        <dbReference type="EMBL" id="MCL6678037.1"/>
    </source>
</evidence>
<feature type="transmembrane region" description="Helical" evidence="2">
    <location>
        <begin position="176"/>
        <end position="204"/>
    </location>
</feature>
<feature type="transmembrane region" description="Helical" evidence="2">
    <location>
        <begin position="216"/>
        <end position="237"/>
    </location>
</feature>
<evidence type="ECO:0000256" key="2">
    <source>
        <dbReference type="SAM" id="Phobius"/>
    </source>
</evidence>
<evidence type="ECO:0000313" key="4">
    <source>
        <dbReference type="Proteomes" id="UP001165343"/>
    </source>
</evidence>
<sequence length="406" mass="44565">MEPLLLALGITLLPIYSFKSGTVQYAHIVLALFILIRFSHQQTKFTRPEIFLIFLTILSLIVEGFATATGASISSLLEPAYLAFNTLVVISLSRVPLQDRAFRWAVIGGLAASTFIAAVSVWYFGASFTLVQSGFERSTGLFNNPNQQGYFAICVASMAGLLYLRDALSRNLCLLLWALASALVMLSVSRASSGALLVLLAFGFASTLDKRRLSPMVMIGALTLVAAVWMAYSAGLLDKLQFVERLKDTGGNRYDNLLARGYTIPFHDPLSLLFGVGTERARIGTMFYRIEVHSTWWSFMGKYGLIGFLLYMGTWVIWTRLILKERGLLGFMIVIVPSIVTGLTGNYSRFTPLYLLIGLSLNRSLIPSRPRPEGVPRRPIDLLAGAPPRPAGAMMGPGRSPPRPAP</sequence>
<dbReference type="EMBL" id="JAMGBC010000001">
    <property type="protein sequence ID" value="MCL6678037.1"/>
    <property type="molecule type" value="Genomic_DNA"/>
</dbReference>
<proteinExistence type="predicted"/>
<dbReference type="PANTHER" id="PTHR37422">
    <property type="entry name" value="TEICHURONIC ACID BIOSYNTHESIS PROTEIN TUAE"/>
    <property type="match status" value="1"/>
</dbReference>
<dbReference type="Proteomes" id="UP001165343">
    <property type="component" value="Unassembled WGS sequence"/>
</dbReference>
<dbReference type="PANTHER" id="PTHR37422:SF13">
    <property type="entry name" value="LIPOPOLYSACCHARIDE BIOSYNTHESIS PROTEIN PA4999-RELATED"/>
    <property type="match status" value="1"/>
</dbReference>
<name>A0ABT0RCR2_9SPHN</name>
<dbReference type="InterPro" id="IPR051533">
    <property type="entry name" value="WaaL-like"/>
</dbReference>
<keyword evidence="4" id="KW-1185">Reference proteome</keyword>
<feature type="transmembrane region" description="Helical" evidence="2">
    <location>
        <begin position="148"/>
        <end position="164"/>
    </location>
</feature>
<protein>
    <recommendedName>
        <fullName evidence="5">O-antigen ligase domain-containing protein</fullName>
    </recommendedName>
</protein>
<keyword evidence="2" id="KW-1133">Transmembrane helix</keyword>
<keyword evidence="2" id="KW-0472">Membrane</keyword>
<feature type="compositionally biased region" description="Basic and acidic residues" evidence="1">
    <location>
        <begin position="370"/>
        <end position="380"/>
    </location>
</feature>
<feature type="transmembrane region" description="Helical" evidence="2">
    <location>
        <begin position="20"/>
        <end position="38"/>
    </location>
</feature>
<feature type="transmembrane region" description="Helical" evidence="2">
    <location>
        <begin position="303"/>
        <end position="322"/>
    </location>
</feature>
<reference evidence="3" key="1">
    <citation type="submission" date="2022-05" db="EMBL/GenBank/DDBJ databases">
        <authorList>
            <person name="Jo J.-H."/>
            <person name="Im W.-T."/>
        </authorList>
    </citation>
    <scope>NUCLEOTIDE SEQUENCE</scope>
    <source>
        <strain evidence="3">RG327</strain>
    </source>
</reference>
<gene>
    <name evidence="3" type="ORF">LZ519_01705</name>
</gene>
<feature type="transmembrane region" description="Helical" evidence="2">
    <location>
        <begin position="79"/>
        <end position="97"/>
    </location>
</feature>
<dbReference type="RefSeq" id="WP_249867013.1">
    <property type="nucleotide sequence ID" value="NZ_JAMGBC010000001.1"/>
</dbReference>
<feature type="transmembrane region" description="Helical" evidence="2">
    <location>
        <begin position="104"/>
        <end position="128"/>
    </location>
</feature>
<evidence type="ECO:0008006" key="5">
    <source>
        <dbReference type="Google" id="ProtNLM"/>
    </source>
</evidence>
<keyword evidence="2" id="KW-0812">Transmembrane</keyword>